<protein>
    <submittedName>
        <fullName evidence="3">DUF1427 domain-containing protein</fullName>
    </submittedName>
</protein>
<dbReference type="NCBIfam" id="TIGR03510">
    <property type="entry name" value="XapX"/>
    <property type="match status" value="1"/>
</dbReference>
<name>A0A1S9ZMM6_9GAMM</name>
<keyword evidence="2" id="KW-0472">Membrane</keyword>
<accession>A0A1S9ZMM6</accession>
<sequence>MKMYIFSFGVGILVGVLYYVLNVRSPAPPVVALIGLLGMLVGEQAVPYAKQWLAPNTQMSESQSQNPPKTTNDKEAT</sequence>
<dbReference type="Pfam" id="PF07235">
    <property type="entry name" value="DUF1427"/>
    <property type="match status" value="1"/>
</dbReference>
<reference evidence="3 4" key="1">
    <citation type="submission" date="2017-02" db="EMBL/GenBank/DDBJ databases">
        <title>Draft genome sequence of Moraxella canis CCUG 8415A type strain.</title>
        <authorList>
            <person name="Engstrom-Jakobsson H."/>
            <person name="Salva-Serra F."/>
            <person name="Thorell K."/>
            <person name="Gonzales-Siles L."/>
            <person name="Karlsson R."/>
            <person name="Boulund F."/>
            <person name="Engstrand L."/>
            <person name="Moore E."/>
        </authorList>
    </citation>
    <scope>NUCLEOTIDE SEQUENCE [LARGE SCALE GENOMIC DNA]</scope>
    <source>
        <strain evidence="3 4">CCUG 8415A</strain>
    </source>
</reference>
<evidence type="ECO:0000313" key="3">
    <source>
        <dbReference type="EMBL" id="OOR84527.1"/>
    </source>
</evidence>
<evidence type="ECO:0000256" key="1">
    <source>
        <dbReference type="SAM" id="MobiDB-lite"/>
    </source>
</evidence>
<feature type="compositionally biased region" description="Polar residues" evidence="1">
    <location>
        <begin position="57"/>
        <end position="70"/>
    </location>
</feature>
<dbReference type="InterPro" id="IPR009872">
    <property type="entry name" value="DUF1427"/>
</dbReference>
<feature type="region of interest" description="Disordered" evidence="1">
    <location>
        <begin position="57"/>
        <end position="77"/>
    </location>
</feature>
<feature type="transmembrane region" description="Helical" evidence="2">
    <location>
        <begin position="27"/>
        <end position="49"/>
    </location>
</feature>
<gene>
    <name evidence="3" type="ORF">B0180_02925</name>
</gene>
<evidence type="ECO:0000256" key="2">
    <source>
        <dbReference type="SAM" id="Phobius"/>
    </source>
</evidence>
<dbReference type="OrthoDB" id="4302993at2"/>
<dbReference type="InterPro" id="IPR020017">
    <property type="entry name" value="XapX_domain"/>
</dbReference>
<organism evidence="3 4">
    <name type="scientific">Moraxella canis</name>
    <dbReference type="NCBI Taxonomy" id="90239"/>
    <lineage>
        <taxon>Bacteria</taxon>
        <taxon>Pseudomonadati</taxon>
        <taxon>Pseudomonadota</taxon>
        <taxon>Gammaproteobacteria</taxon>
        <taxon>Moraxellales</taxon>
        <taxon>Moraxellaceae</taxon>
        <taxon>Moraxella</taxon>
    </lineage>
</organism>
<keyword evidence="2" id="KW-0812">Transmembrane</keyword>
<dbReference type="RefSeq" id="WP_049237287.1">
    <property type="nucleotide sequence ID" value="NZ_JVLO01000005.1"/>
</dbReference>
<keyword evidence="2" id="KW-1133">Transmembrane helix</keyword>
<dbReference type="EMBL" id="MUXT01000004">
    <property type="protein sequence ID" value="OOR84527.1"/>
    <property type="molecule type" value="Genomic_DNA"/>
</dbReference>
<proteinExistence type="predicted"/>
<comment type="caution">
    <text evidence="3">The sequence shown here is derived from an EMBL/GenBank/DDBJ whole genome shotgun (WGS) entry which is preliminary data.</text>
</comment>
<evidence type="ECO:0000313" key="4">
    <source>
        <dbReference type="Proteomes" id="UP000190322"/>
    </source>
</evidence>
<feature type="transmembrane region" description="Helical" evidence="2">
    <location>
        <begin position="5"/>
        <end position="21"/>
    </location>
</feature>
<dbReference type="AlphaFoldDB" id="A0A1S9ZMM6"/>
<dbReference type="Proteomes" id="UP000190322">
    <property type="component" value="Unassembled WGS sequence"/>
</dbReference>